<dbReference type="Proteomes" id="UP000682005">
    <property type="component" value="Chromosome 2"/>
</dbReference>
<evidence type="ECO:0000313" key="4">
    <source>
        <dbReference type="Proteomes" id="UP000060345"/>
    </source>
</evidence>
<feature type="transmembrane region" description="Helical" evidence="1">
    <location>
        <begin position="6"/>
        <end position="23"/>
    </location>
</feature>
<evidence type="ECO:0000256" key="1">
    <source>
        <dbReference type="SAM" id="Phobius"/>
    </source>
</evidence>
<keyword evidence="1" id="KW-1133">Transmembrane helix</keyword>
<dbReference type="OrthoDB" id="9906215at2"/>
<keyword evidence="1" id="KW-0472">Membrane</keyword>
<reference evidence="3 5" key="2">
    <citation type="submission" date="2021-03" db="EMBL/GenBank/DDBJ databases">
        <title>Human Oral Microbial Genomes.</title>
        <authorList>
            <person name="Johnston C.D."/>
            <person name="Chen T."/>
            <person name="Dewhirst F.E."/>
        </authorList>
    </citation>
    <scope>NUCLEOTIDE SEQUENCE [LARGE SCALE GENOMIC DNA]</scope>
    <source>
        <strain evidence="3 5">W1435</strain>
    </source>
</reference>
<reference evidence="2 4" key="1">
    <citation type="submission" date="2015-07" db="EMBL/GenBank/DDBJ databases">
        <authorList>
            <person name="Noorani M."/>
        </authorList>
    </citation>
    <scope>NUCLEOTIDE SEQUENCE [LARGE SCALE GENOMIC DNA]</scope>
    <source>
        <strain evidence="2 4">W1435</strain>
    </source>
</reference>
<keyword evidence="5" id="KW-1185">Reference proteome</keyword>
<dbReference type="RefSeq" id="WP_025078110.1">
    <property type="nucleotide sequence ID" value="NZ_BAKO01000008.1"/>
</dbReference>
<organism evidence="2 4">
    <name type="scientific">Prevotella fusca JCM 17724</name>
    <dbReference type="NCBI Taxonomy" id="1236517"/>
    <lineage>
        <taxon>Bacteria</taxon>
        <taxon>Pseudomonadati</taxon>
        <taxon>Bacteroidota</taxon>
        <taxon>Bacteroidia</taxon>
        <taxon>Bacteroidales</taxon>
        <taxon>Prevotellaceae</taxon>
        <taxon>Prevotella</taxon>
    </lineage>
</organism>
<dbReference type="AlphaFoldDB" id="A0A0K1NPI9"/>
<proteinExistence type="predicted"/>
<accession>A0A0K1NPI9</accession>
<gene>
    <name evidence="2" type="ORF">ADJ77_12865</name>
    <name evidence="3" type="ORF">J5A51_03085</name>
</gene>
<dbReference type="Proteomes" id="UP000060345">
    <property type="component" value="Chromosome 2"/>
</dbReference>
<evidence type="ECO:0000313" key="2">
    <source>
        <dbReference type="EMBL" id="AKU70601.1"/>
    </source>
</evidence>
<sequence length="170" mass="19776">MDTYMFLFPVLVIVIICLLILYARHKGKTSKGQYAAAAMKFVEKNYPDIDTHDKQCLSTRIDYSIISRHVPLLVFYNSRELHLIPVHTLAIPPFYHIRHNDHHAKDMEHLLMNGVKGIFLDRKGKLHIQRKEGKEIVIKVGEHNVFHENQHEDAVRFLATLKKAAEQTDK</sequence>
<name>A0A0K1NPI9_9BACT</name>
<dbReference type="EMBL" id="CP072369">
    <property type="protein sequence ID" value="QUB85280.1"/>
    <property type="molecule type" value="Genomic_DNA"/>
</dbReference>
<keyword evidence="1" id="KW-0812">Transmembrane</keyword>
<protein>
    <submittedName>
        <fullName evidence="2">Uncharacterized protein</fullName>
    </submittedName>
</protein>
<evidence type="ECO:0000313" key="5">
    <source>
        <dbReference type="Proteomes" id="UP000682005"/>
    </source>
</evidence>
<dbReference type="EMBL" id="CP012075">
    <property type="protein sequence ID" value="AKU70601.1"/>
    <property type="molecule type" value="Genomic_DNA"/>
</dbReference>
<dbReference type="KEGG" id="pfus:ADJ77_12865"/>
<evidence type="ECO:0000313" key="3">
    <source>
        <dbReference type="EMBL" id="QUB85280.1"/>
    </source>
</evidence>